<sequence>MPSKTRFHTVRAIGGSVKRSLRSVFRDSKSTRPVLPDHPLSLVCWGVLGVGEGTMEAKNVGWMVSNYGWWSFLLGHAPGYDEARSTLHVLRSLETFFPGGRGVHEEAGCDRLRFPLHPSLWEPGHPPLSAPTLKGRAYLDLVKKASRMTAGETLLLLLIGHGSCLKGVFHLWITTGLGLTGEASFIKEELEVAVADCKARVVVISNACQSGLLRSKHWTLVCAAEEGYKSDALAQSASGYVRGSMFTQCTTAQIALDLGLTPQPRVDERSVTREQLRLAKGHLVALPPFPPTHSLLPGTTPKIGSPTDRGVRELIVAANSHQEFLLFEPAATFGIHPSPSADALPWHKVIPVLFTAPIVDSISLYPDNPEALKTIFGAIQPLYGGPSLQNGEFTNPPALLAGLAGAYAKLPGLAYTPEVHDYRSCIAYVQHLDTPDTVSSPFHYSEVDDFCSMMRARNVQSVAAQYLARALGWWEGDVESFVVRPGGNYRPARQEMMERGMTIKTMLEELCRQTSLSWMSPVEEPPAVLWLLSKWPGADTLSVPKDLVWTSIVSQAVAATADSNMLIAISP</sequence>
<evidence type="ECO:0000313" key="2">
    <source>
        <dbReference type="Proteomes" id="UP001215280"/>
    </source>
</evidence>
<keyword evidence="2" id="KW-1185">Reference proteome</keyword>
<dbReference type="AlphaFoldDB" id="A0AAD7KCL8"/>
<name>A0AAD7KCL8_9AGAR</name>
<gene>
    <name evidence="1" type="ORF">DFH07DRAFT_791779</name>
</gene>
<comment type="caution">
    <text evidence="1">The sequence shown here is derived from an EMBL/GenBank/DDBJ whole genome shotgun (WGS) entry which is preliminary data.</text>
</comment>
<protein>
    <submittedName>
        <fullName evidence="1">Uncharacterized protein</fullName>
    </submittedName>
</protein>
<reference evidence="1" key="1">
    <citation type="submission" date="2023-03" db="EMBL/GenBank/DDBJ databases">
        <title>Massive genome expansion in bonnet fungi (Mycena s.s.) driven by repeated elements and novel gene families across ecological guilds.</title>
        <authorList>
            <consortium name="Lawrence Berkeley National Laboratory"/>
            <person name="Harder C.B."/>
            <person name="Miyauchi S."/>
            <person name="Viragh M."/>
            <person name="Kuo A."/>
            <person name="Thoen E."/>
            <person name="Andreopoulos B."/>
            <person name="Lu D."/>
            <person name="Skrede I."/>
            <person name="Drula E."/>
            <person name="Henrissat B."/>
            <person name="Morin E."/>
            <person name="Kohler A."/>
            <person name="Barry K."/>
            <person name="LaButti K."/>
            <person name="Morin E."/>
            <person name="Salamov A."/>
            <person name="Lipzen A."/>
            <person name="Mereny Z."/>
            <person name="Hegedus B."/>
            <person name="Baldrian P."/>
            <person name="Stursova M."/>
            <person name="Weitz H."/>
            <person name="Taylor A."/>
            <person name="Grigoriev I.V."/>
            <person name="Nagy L.G."/>
            <person name="Martin F."/>
            <person name="Kauserud H."/>
        </authorList>
    </citation>
    <scope>NUCLEOTIDE SEQUENCE</scope>
    <source>
        <strain evidence="1">CBHHK188m</strain>
    </source>
</reference>
<dbReference type="Proteomes" id="UP001215280">
    <property type="component" value="Unassembled WGS sequence"/>
</dbReference>
<dbReference type="EMBL" id="JARJLG010000004">
    <property type="protein sequence ID" value="KAJ7781831.1"/>
    <property type="molecule type" value="Genomic_DNA"/>
</dbReference>
<evidence type="ECO:0000313" key="1">
    <source>
        <dbReference type="EMBL" id="KAJ7781831.1"/>
    </source>
</evidence>
<proteinExistence type="predicted"/>
<accession>A0AAD7KCL8</accession>
<organism evidence="1 2">
    <name type="scientific">Mycena maculata</name>
    <dbReference type="NCBI Taxonomy" id="230809"/>
    <lineage>
        <taxon>Eukaryota</taxon>
        <taxon>Fungi</taxon>
        <taxon>Dikarya</taxon>
        <taxon>Basidiomycota</taxon>
        <taxon>Agaricomycotina</taxon>
        <taxon>Agaricomycetes</taxon>
        <taxon>Agaricomycetidae</taxon>
        <taxon>Agaricales</taxon>
        <taxon>Marasmiineae</taxon>
        <taxon>Mycenaceae</taxon>
        <taxon>Mycena</taxon>
    </lineage>
</organism>